<dbReference type="NCBIfam" id="NF000472">
    <property type="entry name" value="vanY_AFMPt"/>
    <property type="match status" value="1"/>
</dbReference>
<dbReference type="Gene3D" id="3.30.1380.10">
    <property type="match status" value="1"/>
</dbReference>
<feature type="signal peptide" evidence="1">
    <location>
        <begin position="1"/>
        <end position="19"/>
    </location>
</feature>
<dbReference type="PANTHER" id="PTHR34385:SF1">
    <property type="entry name" value="PEPTIDOGLYCAN L-ALANYL-D-GLUTAMATE ENDOPEPTIDASE CWLK"/>
    <property type="match status" value="1"/>
</dbReference>
<dbReference type="InterPro" id="IPR009045">
    <property type="entry name" value="Zn_M74/Hedgehog-like"/>
</dbReference>
<dbReference type="InterPro" id="IPR003709">
    <property type="entry name" value="VanY-like_core_dom"/>
</dbReference>
<feature type="domain" description="D-alanyl-D-alanine carboxypeptidase-like core" evidence="2">
    <location>
        <begin position="104"/>
        <end position="219"/>
    </location>
</feature>
<dbReference type="RefSeq" id="WP_064464506.1">
    <property type="nucleotide sequence ID" value="NZ_CP017080.1"/>
</dbReference>
<dbReference type="GO" id="GO:0008233">
    <property type="term" value="F:peptidase activity"/>
    <property type="evidence" value="ECO:0007669"/>
    <property type="project" value="InterPro"/>
</dbReference>
<protein>
    <recommendedName>
        <fullName evidence="2">D-alanyl-D-alanine carboxypeptidase-like core domain-containing protein</fullName>
    </recommendedName>
</protein>
<dbReference type="InterPro" id="IPR052179">
    <property type="entry name" value="DD-CPase-like"/>
</dbReference>
<dbReference type="AlphaFoldDB" id="A0A1B3XMH3"/>
<dbReference type="Gene3D" id="3.30.200.180">
    <property type="match status" value="1"/>
</dbReference>
<accession>A0A1B3XMH3</accession>
<dbReference type="Proteomes" id="UP000077926">
    <property type="component" value="Chromosome"/>
</dbReference>
<sequence>MKKMGFLLFFALCIGLAVAYIAPTFQGKVEIQEYNQYEKIKLADIGIPKNTQQKKISKEQIYQGNLLLVNSEYPVHQKSVKSDILDLFGHKELTKGYGILDSEMKLSENVAQEFLKMISAAEKDGVHHFLINSGYRDLNEQREIYQKAGPDYALPAGYSEHNLGLSLDVGSSQMKMSEAPEGKWIEKNAWKYGFILRYPRDKIDITGIQYEPWHIRYVGLPHSAIMHKKNFALEEYLKYLKKEKMASAIVNGIKYTISYYFVSENMTIKVPKNNNYDISGNNIDGVIVTGYE</sequence>
<organism evidence="3 4">
    <name type="scientific">Peribacillus muralis</name>
    <dbReference type="NCBI Taxonomy" id="264697"/>
    <lineage>
        <taxon>Bacteria</taxon>
        <taxon>Bacillati</taxon>
        <taxon>Bacillota</taxon>
        <taxon>Bacilli</taxon>
        <taxon>Bacillales</taxon>
        <taxon>Bacillaceae</taxon>
        <taxon>Peribacillus</taxon>
    </lineage>
</organism>
<proteinExistence type="predicted"/>
<dbReference type="KEGG" id="bmur:ABE28_008595"/>
<evidence type="ECO:0000313" key="3">
    <source>
        <dbReference type="EMBL" id="AOH54410.1"/>
    </source>
</evidence>
<evidence type="ECO:0000256" key="1">
    <source>
        <dbReference type="SAM" id="SignalP"/>
    </source>
</evidence>
<evidence type="ECO:0000259" key="2">
    <source>
        <dbReference type="Pfam" id="PF02557"/>
    </source>
</evidence>
<keyword evidence="1" id="KW-0732">Signal</keyword>
<dbReference type="Pfam" id="PF02557">
    <property type="entry name" value="VanY"/>
    <property type="match status" value="1"/>
</dbReference>
<dbReference type="GO" id="GO:0006508">
    <property type="term" value="P:proteolysis"/>
    <property type="evidence" value="ECO:0007669"/>
    <property type="project" value="InterPro"/>
</dbReference>
<reference evidence="3 4" key="1">
    <citation type="submission" date="2016-08" db="EMBL/GenBank/DDBJ databases">
        <title>Complete genome sequence of Bacillus muralis G25-68, a strain with toxicity to nematodes.</title>
        <authorList>
            <person name="Zheng Z."/>
        </authorList>
    </citation>
    <scope>NUCLEOTIDE SEQUENCE [LARGE SCALE GENOMIC DNA]</scope>
    <source>
        <strain evidence="3 4">G25-68</strain>
    </source>
</reference>
<dbReference type="SUPFAM" id="SSF55166">
    <property type="entry name" value="Hedgehog/DD-peptidase"/>
    <property type="match status" value="1"/>
</dbReference>
<evidence type="ECO:0000313" key="4">
    <source>
        <dbReference type="Proteomes" id="UP000077926"/>
    </source>
</evidence>
<feature type="chain" id="PRO_5039552365" description="D-alanyl-D-alanine carboxypeptidase-like core domain-containing protein" evidence="1">
    <location>
        <begin position="20"/>
        <end position="292"/>
    </location>
</feature>
<dbReference type="PANTHER" id="PTHR34385">
    <property type="entry name" value="D-ALANYL-D-ALANINE CARBOXYPEPTIDASE"/>
    <property type="match status" value="1"/>
</dbReference>
<name>A0A1B3XMH3_9BACI</name>
<dbReference type="OrthoDB" id="9792074at2"/>
<gene>
    <name evidence="3" type="ORF">ABE28_008595</name>
</gene>
<dbReference type="InterPro" id="IPR058193">
    <property type="entry name" value="VanY/YodJ_core_dom"/>
</dbReference>
<dbReference type="STRING" id="264697.ABE28_008595"/>
<keyword evidence="4" id="KW-1185">Reference proteome</keyword>
<dbReference type="CDD" id="cd14852">
    <property type="entry name" value="LD-carboxypeptidase"/>
    <property type="match status" value="1"/>
</dbReference>
<dbReference type="EMBL" id="CP017080">
    <property type="protein sequence ID" value="AOH54410.1"/>
    <property type="molecule type" value="Genomic_DNA"/>
</dbReference>